<dbReference type="AlphaFoldDB" id="A0A0R1X9Q0"/>
<dbReference type="Gene3D" id="1.10.10.60">
    <property type="entry name" value="Homeodomain-like"/>
    <property type="match status" value="1"/>
</dbReference>
<evidence type="ECO:0000313" key="1">
    <source>
        <dbReference type="EMBL" id="KRM26922.1"/>
    </source>
</evidence>
<sequence length="185" mass="20327">MSRQVLSSEKIIAQAITLITADQTPTFSNIARALGTRSQALYSYYPNQDALRAAVFLHGVTELTEVLKTELFGLSGRTAILRFAQVCRTLGLKNIRLTRFILTTPRHLQEGTATTAVVALNDLLMRLCAVYSTDQADQIVIARTLRNLIVGEVINVGAGWFHNTAVPASTSFDRMIAQYLDVLGN</sequence>
<comment type="caution">
    <text evidence="1">The sequence shown here is derived from an EMBL/GenBank/DDBJ whole genome shotgun (WGS) entry which is preliminary data.</text>
</comment>
<organism evidence="1 2">
    <name type="scientific">Schleiferilactobacillus harbinensis DSM 16991</name>
    <dbReference type="NCBI Taxonomy" id="1122147"/>
    <lineage>
        <taxon>Bacteria</taxon>
        <taxon>Bacillati</taxon>
        <taxon>Bacillota</taxon>
        <taxon>Bacilli</taxon>
        <taxon>Lactobacillales</taxon>
        <taxon>Lactobacillaceae</taxon>
        <taxon>Schleiferilactobacillus</taxon>
    </lineage>
</organism>
<proteinExistence type="predicted"/>
<dbReference type="Gene3D" id="1.10.357.10">
    <property type="entry name" value="Tetracycline Repressor, domain 2"/>
    <property type="match status" value="1"/>
</dbReference>
<protein>
    <submittedName>
        <fullName evidence="1">Transcriptional regulator</fullName>
    </submittedName>
</protein>
<evidence type="ECO:0000313" key="2">
    <source>
        <dbReference type="Proteomes" id="UP000050949"/>
    </source>
</evidence>
<gene>
    <name evidence="1" type="ORF">FC91_GL002845</name>
</gene>
<dbReference type="SUPFAM" id="SSF46689">
    <property type="entry name" value="Homeodomain-like"/>
    <property type="match status" value="1"/>
</dbReference>
<dbReference type="OrthoDB" id="2329191at2"/>
<dbReference type="RefSeq" id="WP_027828248.1">
    <property type="nucleotide sequence ID" value="NZ_AUEH01000015.1"/>
</dbReference>
<dbReference type="PATRIC" id="fig|1122147.4.peg.2931"/>
<dbReference type="EMBL" id="AZFW01000060">
    <property type="protein sequence ID" value="KRM26922.1"/>
    <property type="molecule type" value="Genomic_DNA"/>
</dbReference>
<name>A0A0R1X9Q0_9LACO</name>
<dbReference type="eggNOG" id="COG1309">
    <property type="taxonomic scope" value="Bacteria"/>
</dbReference>
<dbReference type="InterPro" id="IPR009057">
    <property type="entry name" value="Homeodomain-like_sf"/>
</dbReference>
<reference evidence="1 2" key="1">
    <citation type="journal article" date="2015" name="Genome Announc.">
        <title>Expanding the biotechnology potential of lactobacilli through comparative genomics of 213 strains and associated genera.</title>
        <authorList>
            <person name="Sun Z."/>
            <person name="Harris H.M."/>
            <person name="McCann A."/>
            <person name="Guo C."/>
            <person name="Argimon S."/>
            <person name="Zhang W."/>
            <person name="Yang X."/>
            <person name="Jeffery I.B."/>
            <person name="Cooney J.C."/>
            <person name="Kagawa T.F."/>
            <person name="Liu W."/>
            <person name="Song Y."/>
            <person name="Salvetti E."/>
            <person name="Wrobel A."/>
            <person name="Rasinkangas P."/>
            <person name="Parkhill J."/>
            <person name="Rea M.C."/>
            <person name="O'Sullivan O."/>
            <person name="Ritari J."/>
            <person name="Douillard F.P."/>
            <person name="Paul Ross R."/>
            <person name="Yang R."/>
            <person name="Briner A.E."/>
            <person name="Felis G.E."/>
            <person name="de Vos W.M."/>
            <person name="Barrangou R."/>
            <person name="Klaenhammer T.R."/>
            <person name="Caufield P.W."/>
            <person name="Cui Y."/>
            <person name="Zhang H."/>
            <person name="O'Toole P.W."/>
        </authorList>
    </citation>
    <scope>NUCLEOTIDE SEQUENCE [LARGE SCALE GENOMIC DNA]</scope>
    <source>
        <strain evidence="1 2">DSM 16991</strain>
    </source>
</reference>
<accession>A0A0R1X9Q0</accession>
<dbReference type="Proteomes" id="UP000050949">
    <property type="component" value="Unassembled WGS sequence"/>
</dbReference>